<gene>
    <name evidence="1" type="ORF">ACFSVL_15970</name>
</gene>
<reference evidence="2" key="1">
    <citation type="journal article" date="2019" name="Int. J. Syst. Evol. Microbiol.">
        <title>The Global Catalogue of Microorganisms (GCM) 10K type strain sequencing project: providing services to taxonomists for standard genome sequencing and annotation.</title>
        <authorList>
            <consortium name="The Broad Institute Genomics Platform"/>
            <consortium name="The Broad Institute Genome Sequencing Center for Infectious Disease"/>
            <person name="Wu L."/>
            <person name="Ma J."/>
        </authorList>
    </citation>
    <scope>NUCLEOTIDE SEQUENCE [LARGE SCALE GENOMIC DNA]</scope>
    <source>
        <strain evidence="2">CGMCC 4.7641</strain>
    </source>
</reference>
<accession>A0ABW5H866</accession>
<name>A0ABW5H866_9PSEU</name>
<comment type="caution">
    <text evidence="1">The sequence shown here is derived from an EMBL/GenBank/DDBJ whole genome shotgun (WGS) entry which is preliminary data.</text>
</comment>
<keyword evidence="2" id="KW-1185">Reference proteome</keyword>
<organism evidence="1 2">
    <name type="scientific">Amycolatopsis silviterrae</name>
    <dbReference type="NCBI Taxonomy" id="1656914"/>
    <lineage>
        <taxon>Bacteria</taxon>
        <taxon>Bacillati</taxon>
        <taxon>Actinomycetota</taxon>
        <taxon>Actinomycetes</taxon>
        <taxon>Pseudonocardiales</taxon>
        <taxon>Pseudonocardiaceae</taxon>
        <taxon>Amycolatopsis</taxon>
    </lineage>
</organism>
<evidence type="ECO:0000313" key="1">
    <source>
        <dbReference type="EMBL" id="MFD2468887.1"/>
    </source>
</evidence>
<protein>
    <submittedName>
        <fullName evidence="1">Uncharacterized protein</fullName>
    </submittedName>
</protein>
<sequence>MPDSAPQLILVRPAASGTRLVYAQASAELVAGLGIFAATV</sequence>
<evidence type="ECO:0000313" key="2">
    <source>
        <dbReference type="Proteomes" id="UP001597483"/>
    </source>
</evidence>
<proteinExistence type="predicted"/>
<dbReference type="Proteomes" id="UP001597483">
    <property type="component" value="Unassembled WGS sequence"/>
</dbReference>
<dbReference type="RefSeq" id="WP_378304833.1">
    <property type="nucleotide sequence ID" value="NZ_JBHUKS010000011.1"/>
</dbReference>
<dbReference type="EMBL" id="JBHUKS010000011">
    <property type="protein sequence ID" value="MFD2468887.1"/>
    <property type="molecule type" value="Genomic_DNA"/>
</dbReference>